<dbReference type="PANTHER" id="PTHR11845">
    <property type="entry name" value="5'-DEOXYNUCLEOTIDASE HDDC2"/>
    <property type="match status" value="1"/>
</dbReference>
<dbReference type="OrthoDB" id="9796032at2"/>
<dbReference type="SMART" id="SM00471">
    <property type="entry name" value="HDc"/>
    <property type="match status" value="1"/>
</dbReference>
<keyword evidence="10" id="KW-1185">Reference proteome</keyword>
<dbReference type="InterPro" id="IPR003607">
    <property type="entry name" value="HD/PDEase_dom"/>
</dbReference>
<protein>
    <recommendedName>
        <fullName evidence="5">5'-deoxynucleotidase</fullName>
        <ecNumber evidence="5">3.1.3.89</ecNumber>
    </recommendedName>
</protein>
<evidence type="ECO:0000259" key="8">
    <source>
        <dbReference type="SMART" id="SM00471"/>
    </source>
</evidence>
<dbReference type="Proteomes" id="UP000094795">
    <property type="component" value="Unassembled WGS sequence"/>
</dbReference>
<comment type="caution">
    <text evidence="9">The sequence shown here is derived from an EMBL/GenBank/DDBJ whole genome shotgun (WGS) entry which is preliminary data.</text>
</comment>
<evidence type="ECO:0000313" key="10">
    <source>
        <dbReference type="Proteomes" id="UP000094795"/>
    </source>
</evidence>
<dbReference type="RefSeq" id="WP_066183734.1">
    <property type="nucleotide sequence ID" value="NZ_LQZT01000049.1"/>
</dbReference>
<comment type="subunit">
    <text evidence="4">Homodimer.</text>
</comment>
<proteinExistence type="predicted"/>
<reference evidence="9 10" key="1">
    <citation type="submission" date="2015-12" db="EMBL/GenBank/DDBJ databases">
        <authorList>
            <person name="Shamseldin A."/>
            <person name="Moawad H."/>
            <person name="Abd El-Rahim W.M."/>
            <person name="Sadowsky M.J."/>
        </authorList>
    </citation>
    <scope>NUCLEOTIDE SEQUENCE [LARGE SCALE GENOMIC DNA]</scope>
    <source>
        <strain evidence="9 10">JC234</strain>
    </source>
</reference>
<evidence type="ECO:0000313" key="9">
    <source>
        <dbReference type="EMBL" id="OCW55717.1"/>
    </source>
</evidence>
<dbReference type="EC" id="3.1.3.89" evidence="5"/>
<comment type="catalytic activity">
    <reaction evidence="1">
        <text>a 2'-deoxyribonucleoside 5'-phosphate + H2O = a 2'-deoxyribonucleoside + phosphate</text>
        <dbReference type="Rhea" id="RHEA:36167"/>
        <dbReference type="ChEBI" id="CHEBI:15377"/>
        <dbReference type="ChEBI" id="CHEBI:18274"/>
        <dbReference type="ChEBI" id="CHEBI:43474"/>
        <dbReference type="ChEBI" id="CHEBI:65317"/>
        <dbReference type="EC" id="3.1.3.89"/>
    </reaction>
</comment>
<dbReference type="InterPro" id="IPR039356">
    <property type="entry name" value="YfbR/HDDC2"/>
</dbReference>
<dbReference type="InterPro" id="IPR006674">
    <property type="entry name" value="HD_domain"/>
</dbReference>
<dbReference type="AlphaFoldDB" id="A0A1C1YQR4"/>
<keyword evidence="6" id="KW-0479">Metal-binding</keyword>
<comment type="cofactor">
    <cofactor evidence="3">
        <name>Co(2+)</name>
        <dbReference type="ChEBI" id="CHEBI:48828"/>
    </cofactor>
</comment>
<gene>
    <name evidence="9" type="ORF">AWJ14_14620</name>
</gene>
<evidence type="ECO:0000256" key="3">
    <source>
        <dbReference type="ARBA" id="ARBA00001941"/>
    </source>
</evidence>
<sequence>MTEQTSTRGERVAAILSFLDEANRLKDTLRSGRTPLGRRESTAEHSWRLCLLAILLGGEIEGVDLLKLVRLCIVHDLGEAISGDVPAVEQRPNDDRAARERADLVTLCAPLPDDLAAMILVLWDDYAEARSPEAVIAKGLDKIETMLTHSTGRNEPGFDYAFNLGYARKATDAHPLLAEIRQLIDDRHRAILDRAAKA</sequence>
<comment type="cofactor">
    <cofactor evidence="2">
        <name>Mn(2+)</name>
        <dbReference type="ChEBI" id="CHEBI:29035"/>
    </cofactor>
</comment>
<evidence type="ECO:0000256" key="7">
    <source>
        <dbReference type="ARBA" id="ARBA00022801"/>
    </source>
</evidence>
<keyword evidence="7 9" id="KW-0378">Hydrolase</keyword>
<evidence type="ECO:0000256" key="6">
    <source>
        <dbReference type="ARBA" id="ARBA00022723"/>
    </source>
</evidence>
<evidence type="ECO:0000256" key="1">
    <source>
        <dbReference type="ARBA" id="ARBA00001638"/>
    </source>
</evidence>
<evidence type="ECO:0000256" key="4">
    <source>
        <dbReference type="ARBA" id="ARBA00011738"/>
    </source>
</evidence>
<dbReference type="SUPFAM" id="SSF109604">
    <property type="entry name" value="HD-domain/PDEase-like"/>
    <property type="match status" value="1"/>
</dbReference>
<dbReference type="GO" id="GO:0002953">
    <property type="term" value="F:5'-deoxynucleotidase activity"/>
    <property type="evidence" value="ECO:0007669"/>
    <property type="project" value="UniProtKB-EC"/>
</dbReference>
<dbReference type="EMBL" id="LQZT01000049">
    <property type="protein sequence ID" value="OCW55717.1"/>
    <property type="molecule type" value="Genomic_DNA"/>
</dbReference>
<organism evidence="9 10">
    <name type="scientific">Hoeflea olei</name>
    <dbReference type="NCBI Taxonomy" id="1480615"/>
    <lineage>
        <taxon>Bacteria</taxon>
        <taxon>Pseudomonadati</taxon>
        <taxon>Pseudomonadota</taxon>
        <taxon>Alphaproteobacteria</taxon>
        <taxon>Hyphomicrobiales</taxon>
        <taxon>Rhizobiaceae</taxon>
        <taxon>Hoeflea</taxon>
    </lineage>
</organism>
<dbReference type="STRING" id="1480615.AWJ14_14620"/>
<feature type="domain" description="HD/PDEase" evidence="8">
    <location>
        <begin position="38"/>
        <end position="155"/>
    </location>
</feature>
<dbReference type="GO" id="GO:0005737">
    <property type="term" value="C:cytoplasm"/>
    <property type="evidence" value="ECO:0007669"/>
    <property type="project" value="TreeGrafter"/>
</dbReference>
<dbReference type="GO" id="GO:0046872">
    <property type="term" value="F:metal ion binding"/>
    <property type="evidence" value="ECO:0007669"/>
    <property type="project" value="UniProtKB-KW"/>
</dbReference>
<evidence type="ECO:0000256" key="5">
    <source>
        <dbReference type="ARBA" id="ARBA00012964"/>
    </source>
</evidence>
<dbReference type="Gene3D" id="1.10.3210.10">
    <property type="entry name" value="Hypothetical protein af1432"/>
    <property type="match status" value="1"/>
</dbReference>
<evidence type="ECO:0000256" key="2">
    <source>
        <dbReference type="ARBA" id="ARBA00001936"/>
    </source>
</evidence>
<dbReference type="Pfam" id="PF13023">
    <property type="entry name" value="HD_3"/>
    <property type="match status" value="1"/>
</dbReference>
<dbReference type="PANTHER" id="PTHR11845:SF13">
    <property type="entry name" value="5'-DEOXYNUCLEOTIDASE HDDC2"/>
    <property type="match status" value="1"/>
</dbReference>
<name>A0A1C1YQR4_9HYPH</name>
<accession>A0A1C1YQR4</accession>